<evidence type="ECO:0000256" key="1">
    <source>
        <dbReference type="SAM" id="MobiDB-lite"/>
    </source>
</evidence>
<evidence type="ECO:0000313" key="3">
    <source>
        <dbReference type="Proteomes" id="UP001419268"/>
    </source>
</evidence>
<proteinExistence type="predicted"/>
<dbReference type="EMBL" id="JBBNAG010000004">
    <property type="protein sequence ID" value="KAK9140800.1"/>
    <property type="molecule type" value="Genomic_DNA"/>
</dbReference>
<comment type="caution">
    <text evidence="2">The sequence shown here is derived from an EMBL/GenBank/DDBJ whole genome shotgun (WGS) entry which is preliminary data.</text>
</comment>
<gene>
    <name evidence="2" type="ORF">Scep_010481</name>
</gene>
<feature type="compositionally biased region" description="Basic and acidic residues" evidence="1">
    <location>
        <begin position="91"/>
        <end position="102"/>
    </location>
</feature>
<accession>A0AAP0PH40</accession>
<feature type="compositionally biased region" description="Gly residues" evidence="1">
    <location>
        <begin position="103"/>
        <end position="112"/>
    </location>
</feature>
<protein>
    <submittedName>
        <fullName evidence="2">Uncharacterized protein</fullName>
    </submittedName>
</protein>
<sequence length="223" mass="23895">MVWRDVTKTTWYHGHVGIHLPWRSTAWSRGNPRVCYAFVLVHRVKLGDGSVGVRVTESSRERPKLDQGGAGRATRRRIAKASGVGGIGSRESAEHGAAERGGGHGGGNVGRGEIGRNPRRAGKRGANNGAGGENRAMRQAAASDDNLAQKGRASRVSSACFAEEEGRGRRVAVDVDDDNGRGRRDSGGEDCAAAGIVRRRGDQKLGFERERSRRMGALVFTLL</sequence>
<organism evidence="2 3">
    <name type="scientific">Stephania cephalantha</name>
    <dbReference type="NCBI Taxonomy" id="152367"/>
    <lineage>
        <taxon>Eukaryota</taxon>
        <taxon>Viridiplantae</taxon>
        <taxon>Streptophyta</taxon>
        <taxon>Embryophyta</taxon>
        <taxon>Tracheophyta</taxon>
        <taxon>Spermatophyta</taxon>
        <taxon>Magnoliopsida</taxon>
        <taxon>Ranunculales</taxon>
        <taxon>Menispermaceae</taxon>
        <taxon>Menispermoideae</taxon>
        <taxon>Cissampelideae</taxon>
        <taxon>Stephania</taxon>
    </lineage>
</organism>
<feature type="region of interest" description="Disordered" evidence="1">
    <location>
        <begin position="55"/>
        <end position="159"/>
    </location>
</feature>
<dbReference type="Proteomes" id="UP001419268">
    <property type="component" value="Unassembled WGS sequence"/>
</dbReference>
<reference evidence="2 3" key="1">
    <citation type="submission" date="2024-01" db="EMBL/GenBank/DDBJ databases">
        <title>Genome assemblies of Stephania.</title>
        <authorList>
            <person name="Yang L."/>
        </authorList>
    </citation>
    <scope>NUCLEOTIDE SEQUENCE [LARGE SCALE GENOMIC DNA]</scope>
    <source>
        <strain evidence="2">JXDWG</strain>
        <tissue evidence="2">Leaf</tissue>
    </source>
</reference>
<dbReference type="AlphaFoldDB" id="A0AAP0PH40"/>
<name>A0AAP0PH40_9MAGN</name>
<evidence type="ECO:0000313" key="2">
    <source>
        <dbReference type="EMBL" id="KAK9140800.1"/>
    </source>
</evidence>
<keyword evidence="3" id="KW-1185">Reference proteome</keyword>